<accession>A0A8C8DFV5</accession>
<comment type="similarity">
    <text evidence="2">Belongs to the G-protein coupled receptor 2 family.</text>
</comment>
<evidence type="ECO:0000256" key="6">
    <source>
        <dbReference type="ARBA" id="ARBA00023040"/>
    </source>
</evidence>
<dbReference type="Pfam" id="PF02793">
    <property type="entry name" value="HRM"/>
    <property type="match status" value="1"/>
</dbReference>
<feature type="transmembrane region" description="Helical" evidence="11">
    <location>
        <begin position="357"/>
        <end position="379"/>
    </location>
</feature>
<dbReference type="InterPro" id="IPR017981">
    <property type="entry name" value="GPCR_2-like_7TM"/>
</dbReference>
<dbReference type="PANTHER" id="PTHR45620:SF13">
    <property type="entry name" value="SECRETIN RECEPTOR"/>
    <property type="match status" value="1"/>
</dbReference>
<dbReference type="CDD" id="cd15275">
    <property type="entry name" value="7tmB1_secretin"/>
    <property type="match status" value="1"/>
</dbReference>
<dbReference type="PANTHER" id="PTHR45620">
    <property type="entry name" value="PDF RECEPTOR-LIKE PROTEIN-RELATED"/>
    <property type="match status" value="1"/>
</dbReference>
<evidence type="ECO:0000256" key="10">
    <source>
        <dbReference type="ARBA" id="ARBA00023224"/>
    </source>
</evidence>
<evidence type="ECO:0000313" key="15">
    <source>
        <dbReference type="Proteomes" id="UP000694402"/>
    </source>
</evidence>
<keyword evidence="15" id="KW-1185">Reference proteome</keyword>
<name>A0A8C8DFV5_ONCTS</name>
<dbReference type="InterPro" id="IPR050332">
    <property type="entry name" value="GPCR_2"/>
</dbReference>
<evidence type="ECO:0000256" key="3">
    <source>
        <dbReference type="ARBA" id="ARBA00022475"/>
    </source>
</evidence>
<keyword evidence="9" id="KW-0325">Glycoprotein</keyword>
<evidence type="ECO:0000259" key="13">
    <source>
        <dbReference type="PROSITE" id="PS50261"/>
    </source>
</evidence>
<feature type="transmembrane region" description="Helical" evidence="11">
    <location>
        <begin position="155"/>
        <end position="181"/>
    </location>
</feature>
<reference evidence="14" key="1">
    <citation type="submission" date="2025-08" db="UniProtKB">
        <authorList>
            <consortium name="Ensembl"/>
        </authorList>
    </citation>
    <scope>IDENTIFICATION</scope>
</reference>
<feature type="transmembrane region" description="Helical" evidence="11">
    <location>
        <begin position="193"/>
        <end position="211"/>
    </location>
</feature>
<dbReference type="Ensembl" id="ENSOTST00005025839.2">
    <property type="protein sequence ID" value="ENSOTSP00005023868.2"/>
    <property type="gene ID" value="ENSOTSG00005011319.2"/>
</dbReference>
<dbReference type="GeneTree" id="ENSGT00940000156402"/>
<keyword evidence="10" id="KW-0807">Transducer</keyword>
<comment type="subcellular location">
    <subcellularLocation>
        <location evidence="1">Cell membrane</location>
        <topology evidence="1">Multi-pass membrane protein</topology>
    </subcellularLocation>
</comment>
<dbReference type="PROSITE" id="PS00649">
    <property type="entry name" value="G_PROTEIN_RECEP_F2_1"/>
    <property type="match status" value="1"/>
</dbReference>
<dbReference type="SUPFAM" id="SSF81321">
    <property type="entry name" value="Family A G protein-coupled receptor-like"/>
    <property type="match status" value="1"/>
</dbReference>
<dbReference type="GO" id="GO:0008528">
    <property type="term" value="F:G protein-coupled peptide receptor activity"/>
    <property type="evidence" value="ECO:0007669"/>
    <property type="project" value="TreeGrafter"/>
</dbReference>
<feature type="transmembrane region" description="Helical" evidence="11">
    <location>
        <begin position="313"/>
        <end position="337"/>
    </location>
</feature>
<evidence type="ECO:0000259" key="12">
    <source>
        <dbReference type="PROSITE" id="PS50227"/>
    </source>
</evidence>
<dbReference type="SMART" id="SM00008">
    <property type="entry name" value="HormR"/>
    <property type="match status" value="1"/>
</dbReference>
<feature type="transmembrane region" description="Helical" evidence="11">
    <location>
        <begin position="274"/>
        <end position="293"/>
    </location>
</feature>
<evidence type="ECO:0000256" key="4">
    <source>
        <dbReference type="ARBA" id="ARBA00022692"/>
    </source>
</evidence>
<dbReference type="GO" id="GO:0017046">
    <property type="term" value="F:peptide hormone binding"/>
    <property type="evidence" value="ECO:0007669"/>
    <property type="project" value="TreeGrafter"/>
</dbReference>
<dbReference type="GO" id="GO:0007188">
    <property type="term" value="P:adenylate cyclase-modulating G protein-coupled receptor signaling pathway"/>
    <property type="evidence" value="ECO:0007669"/>
    <property type="project" value="TreeGrafter"/>
</dbReference>
<dbReference type="InterPro" id="IPR017983">
    <property type="entry name" value="GPCR_2_secretin-like_CS"/>
</dbReference>
<dbReference type="GO" id="GO:0005886">
    <property type="term" value="C:plasma membrane"/>
    <property type="evidence" value="ECO:0007669"/>
    <property type="project" value="UniProtKB-SubCell"/>
</dbReference>
<sequence length="465" mass="54076">MLWSDGQWAMDSKHFCLGNTIAAMRINRQLRRIVLITALLDFSSNASPPECDPDYILLQDEESCFKDLFKINISQADSQQPECRGLWDHLNCWPHADVGETVSQPCPRFLRTTGRVYRNCTEHGWTEPFPPHEIACEYAFETLTFPFEAPRSHGYFLYVQVMYSVGYAISTASLTIATATLCLFRRLHCTRNYVHIQLFLSFILRATFIFIRDAVLFSSDDHFHCDSYPVSCKIATSFSNYCIMANYSWLLAEGHYLYSLVSVSFFSQKRHLRWYIVLGWGSPMVIIVAWSLAKYTQENEGCWERRGHEGIWWILRVPVLLFIVVNLLFFLSIIRILVAKLRTQEMHRNELNQYRRLAKSTVLLVSLFGLHYVLFAFLPHKVSEIWNFIELAFASTQGFVVAVLYCFLNGEVQYEVRRRWRRWRLKQHLPGEARCQHGSMSQSVGAHTQVSFLTRGPSTRHSSLV</sequence>
<evidence type="ECO:0000256" key="2">
    <source>
        <dbReference type="ARBA" id="ARBA00005314"/>
    </source>
</evidence>
<evidence type="ECO:0000256" key="11">
    <source>
        <dbReference type="SAM" id="Phobius"/>
    </source>
</evidence>
<keyword evidence="3" id="KW-1003">Cell membrane</keyword>
<reference evidence="14" key="2">
    <citation type="submission" date="2025-09" db="UniProtKB">
        <authorList>
            <consortium name="Ensembl"/>
        </authorList>
    </citation>
    <scope>IDENTIFICATION</scope>
</reference>
<evidence type="ECO:0000256" key="7">
    <source>
        <dbReference type="ARBA" id="ARBA00023136"/>
    </source>
</evidence>
<feature type="domain" description="G-protein coupled receptors family 2 profile 1" evidence="12">
    <location>
        <begin position="63"/>
        <end position="140"/>
    </location>
</feature>
<organism evidence="14 15">
    <name type="scientific">Oncorhynchus tshawytscha</name>
    <name type="common">Chinook salmon</name>
    <name type="synonym">Salmo tshawytscha</name>
    <dbReference type="NCBI Taxonomy" id="74940"/>
    <lineage>
        <taxon>Eukaryota</taxon>
        <taxon>Metazoa</taxon>
        <taxon>Chordata</taxon>
        <taxon>Craniata</taxon>
        <taxon>Vertebrata</taxon>
        <taxon>Euteleostomi</taxon>
        <taxon>Actinopterygii</taxon>
        <taxon>Neopterygii</taxon>
        <taxon>Teleostei</taxon>
        <taxon>Protacanthopterygii</taxon>
        <taxon>Salmoniformes</taxon>
        <taxon>Salmonidae</taxon>
        <taxon>Salmoninae</taxon>
        <taxon>Oncorhynchus</taxon>
    </lineage>
</organism>
<keyword evidence="8" id="KW-0675">Receptor</keyword>
<dbReference type="PROSITE" id="PS00650">
    <property type="entry name" value="G_PROTEIN_RECEP_F2_2"/>
    <property type="match status" value="1"/>
</dbReference>
<dbReference type="GO" id="GO:0007166">
    <property type="term" value="P:cell surface receptor signaling pathway"/>
    <property type="evidence" value="ECO:0007669"/>
    <property type="project" value="InterPro"/>
</dbReference>
<dbReference type="Gene3D" id="4.10.1240.10">
    <property type="entry name" value="GPCR, family 2, extracellular hormone receptor domain"/>
    <property type="match status" value="1"/>
</dbReference>
<dbReference type="InterPro" id="IPR047037">
    <property type="entry name" value="Secretin_7TM"/>
</dbReference>
<evidence type="ECO:0000256" key="5">
    <source>
        <dbReference type="ARBA" id="ARBA00022989"/>
    </source>
</evidence>
<keyword evidence="4 11" id="KW-0812">Transmembrane</keyword>
<dbReference type="InterPro" id="IPR036445">
    <property type="entry name" value="GPCR_2_extracell_dom_sf"/>
</dbReference>
<dbReference type="InterPro" id="IPR000832">
    <property type="entry name" value="GPCR_2_secretin-like"/>
</dbReference>
<dbReference type="GO" id="GO:0015055">
    <property type="term" value="F:secretin receptor activity"/>
    <property type="evidence" value="ECO:0007669"/>
    <property type="project" value="TreeGrafter"/>
</dbReference>
<dbReference type="AlphaFoldDB" id="A0A8C8DFV5"/>
<feature type="transmembrane region" description="Helical" evidence="11">
    <location>
        <begin position="247"/>
        <end position="267"/>
    </location>
</feature>
<evidence type="ECO:0000313" key="14">
    <source>
        <dbReference type="Ensembl" id="ENSOTSP00005023868.2"/>
    </source>
</evidence>
<keyword evidence="7 11" id="KW-0472">Membrane</keyword>
<keyword evidence="6" id="KW-0297">G-protein coupled receptor</keyword>
<dbReference type="Proteomes" id="UP000694402">
    <property type="component" value="Unassembled WGS sequence"/>
</dbReference>
<evidence type="ECO:0000256" key="1">
    <source>
        <dbReference type="ARBA" id="ARBA00004651"/>
    </source>
</evidence>
<dbReference type="PRINTS" id="PR00249">
    <property type="entry name" value="GPCRSECRETIN"/>
</dbReference>
<dbReference type="InterPro" id="IPR001879">
    <property type="entry name" value="GPCR_2_extracellular_dom"/>
</dbReference>
<dbReference type="PROSITE" id="PS50261">
    <property type="entry name" value="G_PROTEIN_RECEP_F2_4"/>
    <property type="match status" value="1"/>
</dbReference>
<dbReference type="SUPFAM" id="SSF111418">
    <property type="entry name" value="Hormone receptor domain"/>
    <property type="match status" value="1"/>
</dbReference>
<proteinExistence type="inferred from homology"/>
<evidence type="ECO:0000256" key="8">
    <source>
        <dbReference type="ARBA" id="ARBA00023170"/>
    </source>
</evidence>
<dbReference type="Gene3D" id="1.20.1070.10">
    <property type="entry name" value="Rhodopsin 7-helix transmembrane proteins"/>
    <property type="match status" value="1"/>
</dbReference>
<dbReference type="Pfam" id="PF00002">
    <property type="entry name" value="7tm_2"/>
    <property type="match status" value="1"/>
</dbReference>
<evidence type="ECO:0000256" key="9">
    <source>
        <dbReference type="ARBA" id="ARBA00023180"/>
    </source>
</evidence>
<dbReference type="PROSITE" id="PS50227">
    <property type="entry name" value="G_PROTEIN_RECEP_F2_3"/>
    <property type="match status" value="1"/>
</dbReference>
<protein>
    <submittedName>
        <fullName evidence="14">Secretin receptor</fullName>
    </submittedName>
</protein>
<feature type="transmembrane region" description="Helical" evidence="11">
    <location>
        <begin position="385"/>
        <end position="408"/>
    </location>
</feature>
<feature type="domain" description="G-protein coupled receptors family 2 profile 2" evidence="13">
    <location>
        <begin position="159"/>
        <end position="409"/>
    </location>
</feature>
<keyword evidence="5 11" id="KW-1133">Transmembrane helix</keyword>
<gene>
    <name evidence="14" type="primary">LOC112240316</name>
</gene>